<feature type="region of interest" description="Disordered" evidence="3">
    <location>
        <begin position="293"/>
        <end position="563"/>
    </location>
</feature>
<dbReference type="Pfam" id="PF10291">
    <property type="entry name" value="muHD"/>
    <property type="match status" value="1"/>
</dbReference>
<evidence type="ECO:0000313" key="7">
    <source>
        <dbReference type="Proteomes" id="UP000008743"/>
    </source>
</evidence>
<evidence type="ECO:0000313" key="6">
    <source>
        <dbReference type="EMBL" id="KJE88761.1"/>
    </source>
</evidence>
<feature type="compositionally biased region" description="Low complexity" evidence="3">
    <location>
        <begin position="293"/>
        <end position="310"/>
    </location>
</feature>
<evidence type="ECO:0000259" key="4">
    <source>
        <dbReference type="PROSITE" id="PS51072"/>
    </source>
</evidence>
<dbReference type="InterPro" id="IPR001060">
    <property type="entry name" value="FCH_dom"/>
</dbReference>
<dbReference type="GO" id="GO:0030136">
    <property type="term" value="C:clathrin-coated vesicle"/>
    <property type="evidence" value="ECO:0007669"/>
    <property type="project" value="TreeGrafter"/>
</dbReference>
<evidence type="ECO:0000256" key="1">
    <source>
        <dbReference type="ARBA" id="ARBA00022583"/>
    </source>
</evidence>
<evidence type="ECO:0008006" key="8">
    <source>
        <dbReference type="Google" id="ProtNLM"/>
    </source>
</evidence>
<keyword evidence="1" id="KW-0254">Endocytosis</keyword>
<dbReference type="PANTHER" id="PTHR23065:SF57">
    <property type="entry name" value="GROWTH ARREST-SPECIFIC PROTEIN 7"/>
    <property type="match status" value="1"/>
</dbReference>
<accession>A0A0D2U0J5</accession>
<dbReference type="Gene3D" id="1.20.1270.60">
    <property type="entry name" value="Arfaptin homology (AH) domain/BAR domain"/>
    <property type="match status" value="1"/>
</dbReference>
<dbReference type="PROSITE" id="PS51072">
    <property type="entry name" value="MHD"/>
    <property type="match status" value="1"/>
</dbReference>
<feature type="domain" description="MHD" evidence="4">
    <location>
        <begin position="657"/>
        <end position="916"/>
    </location>
</feature>
<dbReference type="SUPFAM" id="SSF103657">
    <property type="entry name" value="BAR/IMD domain-like"/>
    <property type="match status" value="1"/>
</dbReference>
<evidence type="ECO:0000259" key="5">
    <source>
        <dbReference type="PROSITE" id="PS51741"/>
    </source>
</evidence>
<dbReference type="GO" id="GO:0048268">
    <property type="term" value="P:clathrin coat assembly"/>
    <property type="evidence" value="ECO:0007669"/>
    <property type="project" value="TreeGrafter"/>
</dbReference>
<dbReference type="GO" id="GO:0005905">
    <property type="term" value="C:clathrin-coated pit"/>
    <property type="evidence" value="ECO:0007669"/>
    <property type="project" value="TreeGrafter"/>
</dbReference>
<dbReference type="RefSeq" id="XP_004365222.2">
    <property type="nucleotide sequence ID" value="XM_004365165.2"/>
</dbReference>
<feature type="compositionally biased region" description="Polar residues" evidence="3">
    <location>
        <begin position="396"/>
        <end position="405"/>
    </location>
</feature>
<dbReference type="InterPro" id="IPR031160">
    <property type="entry name" value="F_BAR_dom"/>
</dbReference>
<dbReference type="GO" id="GO:0072583">
    <property type="term" value="P:clathrin-dependent endocytosis"/>
    <property type="evidence" value="ECO:0007669"/>
    <property type="project" value="TreeGrafter"/>
</dbReference>
<feature type="compositionally biased region" description="Low complexity" evidence="3">
    <location>
        <begin position="343"/>
        <end position="354"/>
    </location>
</feature>
<dbReference type="InterPro" id="IPR018808">
    <property type="entry name" value="Muniscin_C"/>
</dbReference>
<proteinExistence type="predicted"/>
<dbReference type="InterPro" id="IPR027267">
    <property type="entry name" value="AH/BAR_dom_sf"/>
</dbReference>
<dbReference type="eggNOG" id="KOG2398">
    <property type="taxonomic scope" value="Eukaryota"/>
</dbReference>
<dbReference type="InterPro" id="IPR028565">
    <property type="entry name" value="MHD"/>
</dbReference>
<feature type="compositionally biased region" description="Low complexity" evidence="3">
    <location>
        <begin position="455"/>
        <end position="469"/>
    </location>
</feature>
<dbReference type="PROSITE" id="PS51741">
    <property type="entry name" value="F_BAR"/>
    <property type="match status" value="1"/>
</dbReference>
<dbReference type="GO" id="GO:0005886">
    <property type="term" value="C:plasma membrane"/>
    <property type="evidence" value="ECO:0007669"/>
    <property type="project" value="TreeGrafter"/>
</dbReference>
<dbReference type="Pfam" id="PF00611">
    <property type="entry name" value="FCH"/>
    <property type="match status" value="1"/>
</dbReference>
<dbReference type="EMBL" id="KE346360">
    <property type="protein sequence ID" value="KJE88761.1"/>
    <property type="molecule type" value="Genomic_DNA"/>
</dbReference>
<feature type="compositionally biased region" description="Polar residues" evidence="3">
    <location>
        <begin position="495"/>
        <end position="507"/>
    </location>
</feature>
<evidence type="ECO:0000256" key="3">
    <source>
        <dbReference type="SAM" id="MobiDB-lite"/>
    </source>
</evidence>
<dbReference type="PANTHER" id="PTHR23065">
    <property type="entry name" value="PROLINE-SERINE-THREONINE PHOSPHATASE INTERACTING PROTEIN 1"/>
    <property type="match status" value="1"/>
</dbReference>
<gene>
    <name evidence="6" type="ORF">CAOG_000351</name>
</gene>
<dbReference type="SMART" id="SM00055">
    <property type="entry name" value="FCH"/>
    <property type="match status" value="1"/>
</dbReference>
<keyword evidence="2" id="KW-0175">Coiled coil</keyword>
<feature type="compositionally biased region" description="Basic residues" evidence="3">
    <location>
        <begin position="318"/>
        <end position="334"/>
    </location>
</feature>
<dbReference type="STRING" id="595528.A0A0D2U0J5"/>
<feature type="compositionally biased region" description="Low complexity" evidence="3">
    <location>
        <begin position="532"/>
        <end position="563"/>
    </location>
</feature>
<reference evidence="7" key="1">
    <citation type="submission" date="2011-02" db="EMBL/GenBank/DDBJ databases">
        <title>The Genome Sequence of Capsaspora owczarzaki ATCC 30864.</title>
        <authorList>
            <person name="Russ C."/>
            <person name="Cuomo C."/>
            <person name="Burger G."/>
            <person name="Gray M.W."/>
            <person name="Holland P.W.H."/>
            <person name="King N."/>
            <person name="Lang F.B.F."/>
            <person name="Roger A.J."/>
            <person name="Ruiz-Trillo I."/>
            <person name="Young S.K."/>
            <person name="Zeng Q."/>
            <person name="Gargeya S."/>
            <person name="Alvarado L."/>
            <person name="Berlin A."/>
            <person name="Chapman S.B."/>
            <person name="Chen Z."/>
            <person name="Freedman E."/>
            <person name="Gellesch M."/>
            <person name="Goldberg J."/>
            <person name="Griggs A."/>
            <person name="Gujja S."/>
            <person name="Heilman E."/>
            <person name="Heiman D."/>
            <person name="Howarth C."/>
            <person name="Mehta T."/>
            <person name="Neiman D."/>
            <person name="Pearson M."/>
            <person name="Roberts A."/>
            <person name="Saif S."/>
            <person name="Shea T."/>
            <person name="Shenoy N."/>
            <person name="Sisk P."/>
            <person name="Stolte C."/>
            <person name="Sykes S."/>
            <person name="White J."/>
            <person name="Yandava C."/>
            <person name="Haas B."/>
            <person name="Nusbaum C."/>
            <person name="Birren B."/>
        </authorList>
    </citation>
    <scope>NUCLEOTIDE SEQUENCE</scope>
    <source>
        <strain evidence="7">ATCC 30864</strain>
    </source>
</reference>
<keyword evidence="7" id="KW-1185">Reference proteome</keyword>
<protein>
    <recommendedName>
        <fullName evidence="8">MHD domain-containing protein</fullName>
    </recommendedName>
</protein>
<dbReference type="Proteomes" id="UP000008743">
    <property type="component" value="Unassembled WGS sequence"/>
</dbReference>
<organism evidence="6 7">
    <name type="scientific">Capsaspora owczarzaki (strain ATCC 30864)</name>
    <dbReference type="NCBI Taxonomy" id="595528"/>
    <lineage>
        <taxon>Eukaryota</taxon>
        <taxon>Filasterea</taxon>
        <taxon>Capsaspora</taxon>
    </lineage>
</organism>
<sequence length="919" mass="96824">MSFTDSFWGTSLNGSAVLMHNLKETSNVLKELSDFVQQRQALEDQYAKTLTRLAKGLSPSEEVGSVKTWWESLIGSSLGVAETHAKLAVELNDALKTIKDVAANQSKVIKDMQALDIHTQVENFQASHSTVTKTKAAYWKLSQELSKSKDVKKHKSKQQQAEAEYKTATVKYSEELARYEASMSKVLTKFEAREKDYLQASQQVFAQISVKERSHADRLKKVIEDKTQPITTATPEQLLAEFVASRKTGTEHPDLLPFELYAAGGESLMDAAIPDLGGVDWSSARRASVSSNAASIHSTASSTASGATAADEGAEEKRRHHTFSSFTLRKKKHPRPDLKGDDPNATAPGGAPPATDDDGYSDAPDLAAEYQATWATKRDSDDEDDGTVKPKFMVKISNSRSNTDIASSSSSSALPSPLGVLPPPTLLAGPPGDEPRARTSSRTRPRSALHDIDSETSSVSSYSMASAVSGPIPSASPSAMITPPPSSRPLPGLSETSFDSDQPATTQRPSLPPRPPRPAAVVEAELTRQRTSSSSSLNAALASSVSSTGTPPSSTPVVSPPKAVSPATAMVTTAAAASAASNIAPSPLLPPPSSSGSSRRGRPTSVASAPGTGLLNGPSFAIGGLNSGASSTTSTPGSTAPIPAGGSFVFDAPSLSSVTVASAVTETVNAMFKGSTLVKCVVSGEIMFNFPVDAVKVLTADPGVPFFFQLDGVPSNGFDRFQANSSLLDAGASSILDQKYAFNVPALVAYIKSHAVDGFARVEVFKYQVVLESVAAVPLRVAVAHFGDASSSSVSVFYQCSSLLAHPLQDVSVLVVVDGDCAECDSTPAGQWTAESRRLLWQLPSIASGKGKLDAHFPVGDSCRPVTCAVKFRSERSSVTDLNPKFVFGSADKTPAATIEMGRIVKRFATGKYMAELDA</sequence>
<evidence type="ECO:0000256" key="2">
    <source>
        <dbReference type="PROSITE-ProRule" id="PRU01077"/>
    </source>
</evidence>
<feature type="compositionally biased region" description="Low complexity" evidence="3">
    <location>
        <begin position="406"/>
        <end position="419"/>
    </location>
</feature>
<feature type="region of interest" description="Disordered" evidence="3">
    <location>
        <begin position="579"/>
        <end position="614"/>
    </location>
</feature>
<dbReference type="OrthoDB" id="5593455at2759"/>
<dbReference type="InParanoid" id="A0A0D2U0J5"/>
<name>A0A0D2U0J5_CAPO3</name>
<dbReference type="AlphaFoldDB" id="A0A0D2U0J5"/>
<feature type="domain" description="F-BAR" evidence="5">
    <location>
        <begin position="1"/>
        <end position="257"/>
    </location>
</feature>